<comment type="caution">
    <text evidence="2">The sequence shown here is derived from an EMBL/GenBank/DDBJ whole genome shotgun (WGS) entry which is preliminary data.</text>
</comment>
<proteinExistence type="predicted"/>
<evidence type="ECO:0000313" key="2">
    <source>
        <dbReference type="EMBL" id="KAH7120715.1"/>
    </source>
</evidence>
<feature type="chain" id="PRO_5040171483" evidence="1">
    <location>
        <begin position="20"/>
        <end position="182"/>
    </location>
</feature>
<protein>
    <submittedName>
        <fullName evidence="2">Uncharacterized protein</fullName>
    </submittedName>
</protein>
<dbReference type="OrthoDB" id="3438715at2759"/>
<dbReference type="EMBL" id="JAGMUV010000025">
    <property type="protein sequence ID" value="KAH7120715.1"/>
    <property type="molecule type" value="Genomic_DNA"/>
</dbReference>
<keyword evidence="1" id="KW-0732">Signal</keyword>
<gene>
    <name evidence="2" type="ORF">EDB81DRAFT_233311</name>
</gene>
<evidence type="ECO:0000256" key="1">
    <source>
        <dbReference type="SAM" id="SignalP"/>
    </source>
</evidence>
<dbReference type="AlphaFoldDB" id="A0A9P9DJN9"/>
<reference evidence="2" key="1">
    <citation type="journal article" date="2021" name="Nat. Commun.">
        <title>Genetic determinants of endophytism in the Arabidopsis root mycobiome.</title>
        <authorList>
            <person name="Mesny F."/>
            <person name="Miyauchi S."/>
            <person name="Thiergart T."/>
            <person name="Pickel B."/>
            <person name="Atanasova L."/>
            <person name="Karlsson M."/>
            <person name="Huettel B."/>
            <person name="Barry K.W."/>
            <person name="Haridas S."/>
            <person name="Chen C."/>
            <person name="Bauer D."/>
            <person name="Andreopoulos W."/>
            <person name="Pangilinan J."/>
            <person name="LaButti K."/>
            <person name="Riley R."/>
            <person name="Lipzen A."/>
            <person name="Clum A."/>
            <person name="Drula E."/>
            <person name="Henrissat B."/>
            <person name="Kohler A."/>
            <person name="Grigoriev I.V."/>
            <person name="Martin F.M."/>
            <person name="Hacquard S."/>
        </authorList>
    </citation>
    <scope>NUCLEOTIDE SEQUENCE</scope>
    <source>
        <strain evidence="2">MPI-CAGE-AT-0147</strain>
    </source>
</reference>
<dbReference type="Proteomes" id="UP000738349">
    <property type="component" value="Unassembled WGS sequence"/>
</dbReference>
<keyword evidence="3" id="KW-1185">Reference proteome</keyword>
<name>A0A9P9DJN9_9HYPO</name>
<feature type="signal peptide" evidence="1">
    <location>
        <begin position="1"/>
        <end position="19"/>
    </location>
</feature>
<evidence type="ECO:0000313" key="3">
    <source>
        <dbReference type="Proteomes" id="UP000738349"/>
    </source>
</evidence>
<accession>A0A9P9DJN9</accession>
<organism evidence="2 3">
    <name type="scientific">Dactylonectria macrodidyma</name>
    <dbReference type="NCBI Taxonomy" id="307937"/>
    <lineage>
        <taxon>Eukaryota</taxon>
        <taxon>Fungi</taxon>
        <taxon>Dikarya</taxon>
        <taxon>Ascomycota</taxon>
        <taxon>Pezizomycotina</taxon>
        <taxon>Sordariomycetes</taxon>
        <taxon>Hypocreomycetidae</taxon>
        <taxon>Hypocreales</taxon>
        <taxon>Nectriaceae</taxon>
        <taxon>Dactylonectria</taxon>
    </lineage>
</organism>
<sequence length="182" mass="20371">MKISTLLVFGAGIVPFANAECNYHDMGWFNRKWRLSTYKSNNCISKTGDWTRKGFGTWCIDIPNNTKSFIFSVGGGYNPANLEDCTIFFQTKGNCGGDNVGRSRGEWKRSSLSAKGRKMKGAYVQCTKLIQKRDGEGQTAADRKFVRDDDGEWFEELEDGSLVKADLFAGDLEDETEEAEEA</sequence>